<evidence type="ECO:0000313" key="2">
    <source>
        <dbReference type="Proteomes" id="UP000494365"/>
    </source>
</evidence>
<dbReference type="EMBL" id="CADIKK010000011">
    <property type="protein sequence ID" value="CAB3788676.1"/>
    <property type="molecule type" value="Genomic_DNA"/>
</dbReference>
<sequence>MTGVGVKAVANADANAGGWPVDDITGLARRLPEVDPANYFDGQAKESYQQSLVKWPVFARLMNLVPGDHTIAPAGHNPARVLEVE</sequence>
<accession>A0A6S7B7V5</accession>
<gene>
    <name evidence="1" type="ORF">LMG28614_02739</name>
</gene>
<name>A0A6S7B7V5_9BURK</name>
<protein>
    <submittedName>
        <fullName evidence="1">Uncharacterized protein</fullName>
    </submittedName>
</protein>
<reference evidence="1 2" key="1">
    <citation type="submission" date="2020-04" db="EMBL/GenBank/DDBJ databases">
        <authorList>
            <person name="De Canck E."/>
        </authorList>
    </citation>
    <scope>NUCLEOTIDE SEQUENCE [LARGE SCALE GENOMIC DNA]</scope>
    <source>
        <strain evidence="1 2">LMG 28614</strain>
    </source>
</reference>
<dbReference type="Proteomes" id="UP000494365">
    <property type="component" value="Unassembled WGS sequence"/>
</dbReference>
<dbReference type="AlphaFoldDB" id="A0A6S7B7V5"/>
<evidence type="ECO:0000313" key="1">
    <source>
        <dbReference type="EMBL" id="CAB3788676.1"/>
    </source>
</evidence>
<keyword evidence="2" id="KW-1185">Reference proteome</keyword>
<proteinExistence type="predicted"/>
<organism evidence="1 2">
    <name type="scientific">Paraburkholderia ultramafica</name>
    <dbReference type="NCBI Taxonomy" id="1544867"/>
    <lineage>
        <taxon>Bacteria</taxon>
        <taxon>Pseudomonadati</taxon>
        <taxon>Pseudomonadota</taxon>
        <taxon>Betaproteobacteria</taxon>
        <taxon>Burkholderiales</taxon>
        <taxon>Burkholderiaceae</taxon>
        <taxon>Paraburkholderia</taxon>
    </lineage>
</organism>